<keyword evidence="5" id="KW-1185">Reference proteome</keyword>
<accession>A0A3R7HDQ5</accession>
<feature type="transmembrane region" description="Helical" evidence="2">
    <location>
        <begin position="31"/>
        <end position="50"/>
    </location>
</feature>
<organism evidence="4 5">
    <name type="scientific">Streptomyces xinghaiensis</name>
    <dbReference type="NCBI Taxonomy" id="1038928"/>
    <lineage>
        <taxon>Bacteria</taxon>
        <taxon>Bacillati</taxon>
        <taxon>Actinomycetota</taxon>
        <taxon>Actinomycetes</taxon>
        <taxon>Kitasatosporales</taxon>
        <taxon>Streptomycetaceae</taxon>
        <taxon>Streptomyces</taxon>
    </lineage>
</organism>
<evidence type="ECO:0000313" key="5">
    <source>
        <dbReference type="Proteomes" id="UP000028058"/>
    </source>
</evidence>
<evidence type="ECO:0000259" key="3">
    <source>
        <dbReference type="Pfam" id="PF20177"/>
    </source>
</evidence>
<gene>
    <name evidence="4" type="ORF">SFRA_018995</name>
</gene>
<proteinExistence type="predicted"/>
<dbReference type="Pfam" id="PF20177">
    <property type="entry name" value="DUF6542"/>
    <property type="match status" value="1"/>
</dbReference>
<evidence type="ECO:0000313" key="4">
    <source>
        <dbReference type="EMBL" id="RKM94106.1"/>
    </source>
</evidence>
<keyword evidence="2" id="KW-0472">Membrane</keyword>
<feature type="transmembrane region" description="Helical" evidence="2">
    <location>
        <begin position="62"/>
        <end position="78"/>
    </location>
</feature>
<keyword evidence="2" id="KW-1133">Transmembrane helix</keyword>
<dbReference type="AlphaFoldDB" id="A0A3R7HDQ5"/>
<feature type="region of interest" description="Disordered" evidence="1">
    <location>
        <begin position="153"/>
        <end position="189"/>
    </location>
</feature>
<reference evidence="4 5" key="1">
    <citation type="journal article" date="2014" name="Genome Announc.">
        <title>Draft Genome Sequence of Streptomyces fradiae ATCC 19609, a Strain Highly Sensitive to Antibiotics.</title>
        <authorList>
            <person name="Bekker O.B."/>
            <person name="Klimina K.M."/>
            <person name="Vatlin A.A."/>
            <person name="Zakharevich N.V."/>
            <person name="Kasianov A.S."/>
            <person name="Danilenko V.N."/>
        </authorList>
    </citation>
    <scope>NUCLEOTIDE SEQUENCE [LARGE SCALE GENOMIC DNA]</scope>
    <source>
        <strain evidence="4 5">ATCC 19609</strain>
    </source>
</reference>
<feature type="compositionally biased region" description="Low complexity" evidence="1">
    <location>
        <begin position="159"/>
        <end position="189"/>
    </location>
</feature>
<keyword evidence="2" id="KW-0812">Transmembrane</keyword>
<feature type="transmembrane region" description="Helical" evidence="2">
    <location>
        <begin position="85"/>
        <end position="102"/>
    </location>
</feature>
<dbReference type="OrthoDB" id="4334282at2"/>
<evidence type="ECO:0000256" key="2">
    <source>
        <dbReference type="SAM" id="Phobius"/>
    </source>
</evidence>
<comment type="caution">
    <text evidence="4">The sequence shown here is derived from an EMBL/GenBank/DDBJ whole genome shotgun (WGS) entry which is preliminary data.</text>
</comment>
<sequence length="189" mass="19025">MYRSGRPRSVPPVLAALQKLRWLRRMPGPKLTGLGCGLLALLLMLAAGALDRLLPGDHSPSAYGIAFLVASAVCALWVRPTELTAAPVALPIAFFVGLVPVSEGAAVADRLVDLVTALALDALWLYAGTLLAVLTVSARKVVLLASRAAQRAAADDRGAAGPSRSATAPAAPGAPAAAAPGTPGTAAAP</sequence>
<feature type="domain" description="DUF6542" evidence="3">
    <location>
        <begin position="31"/>
        <end position="142"/>
    </location>
</feature>
<dbReference type="EMBL" id="JNAD02000009">
    <property type="protein sequence ID" value="RKM94106.1"/>
    <property type="molecule type" value="Genomic_DNA"/>
</dbReference>
<dbReference type="InterPro" id="IPR046672">
    <property type="entry name" value="DUF6542"/>
</dbReference>
<protein>
    <recommendedName>
        <fullName evidence="3">DUF6542 domain-containing protein</fullName>
    </recommendedName>
</protein>
<evidence type="ECO:0000256" key="1">
    <source>
        <dbReference type="SAM" id="MobiDB-lite"/>
    </source>
</evidence>
<dbReference type="Proteomes" id="UP000028058">
    <property type="component" value="Unassembled WGS sequence"/>
</dbReference>
<name>A0A3R7HDQ5_9ACTN</name>
<feature type="transmembrane region" description="Helical" evidence="2">
    <location>
        <begin position="114"/>
        <end position="137"/>
    </location>
</feature>